<dbReference type="InterPro" id="IPR045345">
    <property type="entry name" value="Gag_p24_C"/>
</dbReference>
<dbReference type="Proteomes" id="UP000269221">
    <property type="component" value="Unassembled WGS sequence"/>
</dbReference>
<evidence type="ECO:0000313" key="3">
    <source>
        <dbReference type="Proteomes" id="UP000269221"/>
    </source>
</evidence>
<organism evidence="2 3">
    <name type="scientific">Hirundo rustica rustica</name>
    <dbReference type="NCBI Taxonomy" id="333673"/>
    <lineage>
        <taxon>Eukaryota</taxon>
        <taxon>Metazoa</taxon>
        <taxon>Chordata</taxon>
        <taxon>Craniata</taxon>
        <taxon>Vertebrata</taxon>
        <taxon>Euteleostomi</taxon>
        <taxon>Archelosauria</taxon>
        <taxon>Archosauria</taxon>
        <taxon>Dinosauria</taxon>
        <taxon>Saurischia</taxon>
        <taxon>Theropoda</taxon>
        <taxon>Coelurosauria</taxon>
        <taxon>Aves</taxon>
        <taxon>Neognathae</taxon>
        <taxon>Neoaves</taxon>
        <taxon>Telluraves</taxon>
        <taxon>Australaves</taxon>
        <taxon>Passeriformes</taxon>
        <taxon>Sylvioidea</taxon>
        <taxon>Hirundinidae</taxon>
        <taxon>Hirundo</taxon>
    </lineage>
</organism>
<feature type="domain" description="Retroviral nucleocapsid Gag protein p24 C-terminal" evidence="1">
    <location>
        <begin position="129"/>
        <end position="190"/>
    </location>
</feature>
<dbReference type="PANTHER" id="PTHR40389">
    <property type="entry name" value="ENDOGENOUS RETROVIRUS GROUP K MEMBER 24 GAG POLYPROTEIN-RELATED"/>
    <property type="match status" value="1"/>
</dbReference>
<evidence type="ECO:0000259" key="1">
    <source>
        <dbReference type="Pfam" id="PF19317"/>
    </source>
</evidence>
<dbReference type="OrthoDB" id="9219359at2759"/>
<dbReference type="InterPro" id="IPR050195">
    <property type="entry name" value="Primate_lentivir_Gag_pol-like"/>
</dbReference>
<reference evidence="2 3" key="1">
    <citation type="submission" date="2018-07" db="EMBL/GenBank/DDBJ databases">
        <title>A high quality draft genome assembly of the barn swallow (H. rustica rustica).</title>
        <authorList>
            <person name="Formenti G."/>
            <person name="Chiara M."/>
            <person name="Poveda L."/>
            <person name="Francoijs K.-J."/>
            <person name="Bonisoli-Alquati A."/>
            <person name="Canova L."/>
            <person name="Gianfranceschi L."/>
            <person name="Horner D.S."/>
            <person name="Saino N."/>
        </authorList>
    </citation>
    <scope>NUCLEOTIDE SEQUENCE [LARGE SCALE GENOMIC DNA]</scope>
    <source>
        <strain evidence="2">Chelidonia</strain>
        <tissue evidence="2">Blood</tissue>
    </source>
</reference>
<name>A0A3M0KSJ0_HIRRU</name>
<protein>
    <recommendedName>
        <fullName evidence="1">Retroviral nucleocapsid Gag protein p24 C-terminal domain-containing protein</fullName>
    </recommendedName>
</protein>
<sequence length="243" mass="27070">MGGRGETGTWKQEPIPAFLPLLSHYRLSKRGGVVHGDWDPFPQQAIWDLCKAHMEFGCESEYFCNRLKANLAGNPIVPFDLRRNLLLELWQNPETAVDNNNFPIQLEQLCGDGECVSALKQAQEIPLLPSEPFVTFVERLTRAIELQVKNEGAQEQVLKAMALADANEQCKAAILSLPMEPAPTLDDMLQVCARKVPFMTAHQNHSSRDSFKPLQRAAATDTAPPVLVPKRTTAQEKINVSPM</sequence>
<dbReference type="AlphaFoldDB" id="A0A3M0KSJ0"/>
<dbReference type="Pfam" id="PF19317">
    <property type="entry name" value="Gag_p24_C"/>
    <property type="match status" value="1"/>
</dbReference>
<dbReference type="GO" id="GO:0016032">
    <property type="term" value="P:viral process"/>
    <property type="evidence" value="ECO:0007669"/>
    <property type="project" value="InterPro"/>
</dbReference>
<dbReference type="InterPro" id="IPR008916">
    <property type="entry name" value="Retrov_capsid_C"/>
</dbReference>
<keyword evidence="3" id="KW-1185">Reference proteome</keyword>
<dbReference type="InterPro" id="IPR008919">
    <property type="entry name" value="Retrov_capsid_N"/>
</dbReference>
<dbReference type="Gene3D" id="1.10.1200.30">
    <property type="match status" value="1"/>
</dbReference>
<proteinExistence type="predicted"/>
<comment type="caution">
    <text evidence="2">The sequence shown here is derived from an EMBL/GenBank/DDBJ whole genome shotgun (WGS) entry which is preliminary data.</text>
</comment>
<gene>
    <name evidence="2" type="ORF">DUI87_08484</name>
</gene>
<dbReference type="Gene3D" id="1.10.375.10">
    <property type="entry name" value="Human Immunodeficiency Virus Type 1 Capsid Protein"/>
    <property type="match status" value="1"/>
</dbReference>
<dbReference type="PANTHER" id="PTHR40389:SF3">
    <property type="entry name" value="IGE-BINDING PROTEIN"/>
    <property type="match status" value="1"/>
</dbReference>
<accession>A0A3M0KSJ0</accession>
<evidence type="ECO:0000313" key="2">
    <source>
        <dbReference type="EMBL" id="RMC16269.1"/>
    </source>
</evidence>
<dbReference type="EMBL" id="QRBI01000104">
    <property type="protein sequence ID" value="RMC16269.1"/>
    <property type="molecule type" value="Genomic_DNA"/>
</dbReference>
<dbReference type="SUPFAM" id="SSF47353">
    <property type="entry name" value="Retrovirus capsid dimerization domain-like"/>
    <property type="match status" value="1"/>
</dbReference>